<evidence type="ECO:0000313" key="7">
    <source>
        <dbReference type="Proteomes" id="UP000270296"/>
    </source>
</evidence>
<dbReference type="InterPro" id="IPR003591">
    <property type="entry name" value="Leu-rich_rpt_typical-subtyp"/>
</dbReference>
<dbReference type="SMART" id="SM00369">
    <property type="entry name" value="LRR_TYP"/>
    <property type="match status" value="4"/>
</dbReference>
<evidence type="ECO:0000313" key="8">
    <source>
        <dbReference type="WBParaSite" id="SBAD_0000331801-mRNA-1"/>
    </source>
</evidence>
<dbReference type="SUPFAM" id="SSF52058">
    <property type="entry name" value="L domain-like"/>
    <property type="match status" value="1"/>
</dbReference>
<evidence type="ECO:0000256" key="5">
    <source>
        <dbReference type="SAM" id="Phobius"/>
    </source>
</evidence>
<evidence type="ECO:0000256" key="4">
    <source>
        <dbReference type="SAM" id="MobiDB-lite"/>
    </source>
</evidence>
<dbReference type="WBParaSite" id="SBAD_0000331801-mRNA-1">
    <property type="protein sequence ID" value="SBAD_0000331801-mRNA-1"/>
    <property type="gene ID" value="SBAD_0000331801"/>
</dbReference>
<keyword evidence="5" id="KW-0812">Transmembrane</keyword>
<protein>
    <submittedName>
        <fullName evidence="8">LRRNT domain-containing protein</fullName>
    </submittedName>
</protein>
<keyword evidence="3" id="KW-0677">Repeat</keyword>
<dbReference type="Pfam" id="PF13855">
    <property type="entry name" value="LRR_8"/>
    <property type="match status" value="1"/>
</dbReference>
<dbReference type="GO" id="GO:0005615">
    <property type="term" value="C:extracellular space"/>
    <property type="evidence" value="ECO:0007669"/>
    <property type="project" value="TreeGrafter"/>
</dbReference>
<evidence type="ECO:0000256" key="3">
    <source>
        <dbReference type="ARBA" id="ARBA00022737"/>
    </source>
</evidence>
<evidence type="ECO:0000313" key="6">
    <source>
        <dbReference type="EMBL" id="VDP00283.1"/>
    </source>
</evidence>
<accession>A0A183IHS7</accession>
<dbReference type="InterPro" id="IPR001611">
    <property type="entry name" value="Leu-rich_rpt"/>
</dbReference>
<dbReference type="EMBL" id="UZAM01007607">
    <property type="protein sequence ID" value="VDP00283.1"/>
    <property type="molecule type" value="Genomic_DNA"/>
</dbReference>
<dbReference type="Gene3D" id="3.80.10.10">
    <property type="entry name" value="Ribonuclease Inhibitor"/>
    <property type="match status" value="1"/>
</dbReference>
<proteinExistence type="predicted"/>
<keyword evidence="1" id="KW-0433">Leucine-rich repeat</keyword>
<evidence type="ECO:0000256" key="1">
    <source>
        <dbReference type="ARBA" id="ARBA00022614"/>
    </source>
</evidence>
<feature type="transmembrane region" description="Helical" evidence="5">
    <location>
        <begin position="355"/>
        <end position="374"/>
    </location>
</feature>
<dbReference type="PANTHER" id="PTHR24373:SF398">
    <property type="entry name" value="LEUCINE-RICH REPEAT-CONTAINING G-PROTEIN COUPLED RECEPTOR 6"/>
    <property type="match status" value="1"/>
</dbReference>
<organism evidence="8">
    <name type="scientific">Soboliphyme baturini</name>
    <dbReference type="NCBI Taxonomy" id="241478"/>
    <lineage>
        <taxon>Eukaryota</taxon>
        <taxon>Metazoa</taxon>
        <taxon>Ecdysozoa</taxon>
        <taxon>Nematoda</taxon>
        <taxon>Enoplea</taxon>
        <taxon>Dorylaimia</taxon>
        <taxon>Dioctophymatida</taxon>
        <taxon>Dioctophymatoidea</taxon>
        <taxon>Soboliphymatidae</taxon>
        <taxon>Soboliphyme</taxon>
    </lineage>
</organism>
<reference evidence="8" key="1">
    <citation type="submission" date="2016-06" db="UniProtKB">
        <authorList>
            <consortium name="WormBaseParasite"/>
        </authorList>
    </citation>
    <scope>IDENTIFICATION</scope>
</reference>
<keyword evidence="2" id="KW-0732">Signal</keyword>
<dbReference type="PROSITE" id="PS51450">
    <property type="entry name" value="LRR"/>
    <property type="match status" value="1"/>
</dbReference>
<keyword evidence="5" id="KW-1133">Transmembrane helix</keyword>
<dbReference type="PANTHER" id="PTHR24373">
    <property type="entry name" value="SLIT RELATED LEUCINE-RICH REPEAT NEURONAL PROTEIN"/>
    <property type="match status" value="1"/>
</dbReference>
<name>A0A183IHS7_9BILA</name>
<dbReference type="Proteomes" id="UP000270296">
    <property type="component" value="Unassembled WGS sequence"/>
</dbReference>
<dbReference type="GO" id="GO:0031012">
    <property type="term" value="C:extracellular matrix"/>
    <property type="evidence" value="ECO:0007669"/>
    <property type="project" value="TreeGrafter"/>
</dbReference>
<keyword evidence="5" id="KW-0472">Membrane</keyword>
<gene>
    <name evidence="6" type="ORF">SBAD_LOCUS3172</name>
</gene>
<keyword evidence="7" id="KW-1185">Reference proteome</keyword>
<sequence length="422" mass="48515">MSFEDVLWYARQKSIAIWLDALVDSESADPVNGDHLWIPLCSWSLTRSCQRRTDRKPVMEMAALAPGLRKAQPAGRTDGRTDGQKFQSNQSPPVFAIGTEFLTRFQVRRRRKMTHSKRHFPWFTPTLVMGNLRRERWFSLTAIWPVVILLVSNPIYRAGDVEGCNFDYDPESKWRSCECQRLTVNAIEVLCQYKSWMTVPSLPTGVFSQYQINSLSIVHGSLVFLSYDAFDGHDIRLLDLSYNQIDSINFNAFRGLEDCLYQLLLNHNSLSRIPVKQIAELRQLQHLHLRYNRLDTVEPHAFQADRLINLRFLYLDYNQLQMIPSGAFSHLPLQLLTLNNNRIEHIEPGSLPVSLWYVFLFILGALAFCEVVFVSSQAEPFHDSLFVGTCSSFRRANEMRLLTDTIQDGPSCSRLAFAADAE</sequence>
<dbReference type="InterPro" id="IPR050328">
    <property type="entry name" value="Dev_Immune_Receptor"/>
</dbReference>
<feature type="region of interest" description="Disordered" evidence="4">
    <location>
        <begin position="68"/>
        <end position="91"/>
    </location>
</feature>
<dbReference type="OrthoDB" id="10022853at2759"/>
<dbReference type="AlphaFoldDB" id="A0A183IHS7"/>
<dbReference type="InterPro" id="IPR032675">
    <property type="entry name" value="LRR_dom_sf"/>
</dbReference>
<evidence type="ECO:0000256" key="2">
    <source>
        <dbReference type="ARBA" id="ARBA00022729"/>
    </source>
</evidence>
<reference evidence="6 7" key="2">
    <citation type="submission" date="2018-11" db="EMBL/GenBank/DDBJ databases">
        <authorList>
            <consortium name="Pathogen Informatics"/>
        </authorList>
    </citation>
    <scope>NUCLEOTIDE SEQUENCE [LARGE SCALE GENOMIC DNA]</scope>
</reference>